<dbReference type="SUPFAM" id="SSF56176">
    <property type="entry name" value="FAD-binding/transporter-associated domain-like"/>
    <property type="match status" value="1"/>
</dbReference>
<dbReference type="PROSITE" id="PS51387">
    <property type="entry name" value="FAD_PCMH"/>
    <property type="match status" value="1"/>
</dbReference>
<accession>A0A397W750</accession>
<dbReference type="Gene3D" id="3.30.465.10">
    <property type="match status" value="1"/>
</dbReference>
<dbReference type="OrthoDB" id="2151789at2759"/>
<feature type="non-terminal residue" evidence="2">
    <location>
        <position position="128"/>
    </location>
</feature>
<protein>
    <recommendedName>
        <fullName evidence="1">FAD-binding PCMH-type domain-containing protein</fullName>
    </recommendedName>
</protein>
<dbReference type="Proteomes" id="UP000266673">
    <property type="component" value="Unassembled WGS sequence"/>
</dbReference>
<dbReference type="InterPro" id="IPR006094">
    <property type="entry name" value="Oxid_FAD_bind_N"/>
</dbReference>
<sequence>MRSDLEHHIICGKNLNFTVIARSGGHSSESYSIGNRDCTLIVDPRYMNKLIIDTSTQTAKIRPGVTLNTLFYSLSEQGFAFPSGECSTIGVGIMMNGGLGGLMRKFGTSSDNLYDAQIVLANRTIVDH</sequence>
<dbReference type="InterPro" id="IPR016169">
    <property type="entry name" value="FAD-bd_PCMH_sub2"/>
</dbReference>
<name>A0A397W750_9GLOM</name>
<dbReference type="EMBL" id="QKWP01000021">
    <property type="protein sequence ID" value="RIB30108.1"/>
    <property type="molecule type" value="Genomic_DNA"/>
</dbReference>
<feature type="domain" description="FAD-binding PCMH-type" evidence="1">
    <location>
        <begin position="1"/>
        <end position="128"/>
    </location>
</feature>
<dbReference type="InterPro" id="IPR016166">
    <property type="entry name" value="FAD-bd_PCMH"/>
</dbReference>
<reference evidence="2 3" key="1">
    <citation type="submission" date="2018-06" db="EMBL/GenBank/DDBJ databases">
        <title>Comparative genomics reveals the genomic features of Rhizophagus irregularis, R. cerebriforme, R. diaphanum and Gigaspora rosea, and their symbiotic lifestyle signature.</title>
        <authorList>
            <person name="Morin E."/>
            <person name="San Clemente H."/>
            <person name="Chen E.C.H."/>
            <person name="De La Providencia I."/>
            <person name="Hainaut M."/>
            <person name="Kuo A."/>
            <person name="Kohler A."/>
            <person name="Murat C."/>
            <person name="Tang N."/>
            <person name="Roy S."/>
            <person name="Loubradou J."/>
            <person name="Henrissat B."/>
            <person name="Grigoriev I.V."/>
            <person name="Corradi N."/>
            <person name="Roux C."/>
            <person name="Martin F.M."/>
        </authorList>
    </citation>
    <scope>NUCLEOTIDE SEQUENCE [LARGE SCALE GENOMIC DNA]</scope>
    <source>
        <strain evidence="2 3">DAOM 194757</strain>
    </source>
</reference>
<keyword evidence="3" id="KW-1185">Reference proteome</keyword>
<evidence type="ECO:0000259" key="1">
    <source>
        <dbReference type="PROSITE" id="PS51387"/>
    </source>
</evidence>
<organism evidence="2 3">
    <name type="scientific">Gigaspora rosea</name>
    <dbReference type="NCBI Taxonomy" id="44941"/>
    <lineage>
        <taxon>Eukaryota</taxon>
        <taxon>Fungi</taxon>
        <taxon>Fungi incertae sedis</taxon>
        <taxon>Mucoromycota</taxon>
        <taxon>Glomeromycotina</taxon>
        <taxon>Glomeromycetes</taxon>
        <taxon>Diversisporales</taxon>
        <taxon>Gigasporaceae</taxon>
        <taxon>Gigaspora</taxon>
    </lineage>
</organism>
<evidence type="ECO:0000313" key="3">
    <source>
        <dbReference type="Proteomes" id="UP000266673"/>
    </source>
</evidence>
<dbReference type="AlphaFoldDB" id="A0A397W750"/>
<dbReference type="InterPro" id="IPR036318">
    <property type="entry name" value="FAD-bd_PCMH-like_sf"/>
</dbReference>
<dbReference type="Pfam" id="PF01565">
    <property type="entry name" value="FAD_binding_4"/>
    <property type="match status" value="1"/>
</dbReference>
<dbReference type="STRING" id="44941.A0A397W750"/>
<comment type="caution">
    <text evidence="2">The sequence shown here is derived from an EMBL/GenBank/DDBJ whole genome shotgun (WGS) entry which is preliminary data.</text>
</comment>
<dbReference type="PANTHER" id="PTHR32448">
    <property type="entry name" value="OS08G0158400 PROTEIN"/>
    <property type="match status" value="1"/>
</dbReference>
<dbReference type="GO" id="GO:0071949">
    <property type="term" value="F:FAD binding"/>
    <property type="evidence" value="ECO:0007669"/>
    <property type="project" value="InterPro"/>
</dbReference>
<gene>
    <name evidence="2" type="ORF">C2G38_1949230</name>
</gene>
<evidence type="ECO:0000313" key="2">
    <source>
        <dbReference type="EMBL" id="RIB30108.1"/>
    </source>
</evidence>
<proteinExistence type="predicted"/>